<dbReference type="Pfam" id="PF03551">
    <property type="entry name" value="PadR"/>
    <property type="match status" value="1"/>
</dbReference>
<dbReference type="PANTHER" id="PTHR43252:SF2">
    <property type="entry name" value="TRANSCRIPTION REGULATOR, PADR-LIKE FAMILY"/>
    <property type="match status" value="1"/>
</dbReference>
<feature type="domain" description="Transcription regulator PadR N-terminal" evidence="1">
    <location>
        <begin position="16"/>
        <end position="65"/>
    </location>
</feature>
<accession>X1PZW8</accession>
<dbReference type="AlphaFoldDB" id="X1PZW8"/>
<proteinExistence type="predicted"/>
<dbReference type="InterPro" id="IPR036390">
    <property type="entry name" value="WH_DNA-bd_sf"/>
</dbReference>
<dbReference type="InterPro" id="IPR036388">
    <property type="entry name" value="WH-like_DNA-bd_sf"/>
</dbReference>
<organism evidence="2">
    <name type="scientific">marine sediment metagenome</name>
    <dbReference type="NCBI Taxonomy" id="412755"/>
    <lineage>
        <taxon>unclassified sequences</taxon>
        <taxon>metagenomes</taxon>
        <taxon>ecological metagenomes</taxon>
    </lineage>
</organism>
<dbReference type="InterPro" id="IPR005149">
    <property type="entry name" value="Tscrpt_reg_PadR_N"/>
</dbReference>
<dbReference type="PANTHER" id="PTHR43252">
    <property type="entry name" value="TRANSCRIPTIONAL REGULATOR YQJI"/>
    <property type="match status" value="1"/>
</dbReference>
<dbReference type="EMBL" id="BARV01038469">
    <property type="protein sequence ID" value="GAI48036.1"/>
    <property type="molecule type" value="Genomic_DNA"/>
</dbReference>
<evidence type="ECO:0000259" key="1">
    <source>
        <dbReference type="Pfam" id="PF03551"/>
    </source>
</evidence>
<evidence type="ECO:0000313" key="2">
    <source>
        <dbReference type="EMBL" id="GAI48036.1"/>
    </source>
</evidence>
<name>X1PZW8_9ZZZZ</name>
<sequence>MNINKELVGASTGILILKVLAKNPNYGYEIVKQVNEASGDFFTWQEGTIYPALRKLEKKGLLRFKRPVSPSVNAKSFVLR</sequence>
<comment type="caution">
    <text evidence="2">The sequence shown here is derived from an EMBL/GenBank/DDBJ whole genome shotgun (WGS) entry which is preliminary data.</text>
</comment>
<protein>
    <recommendedName>
        <fullName evidence="1">Transcription regulator PadR N-terminal domain-containing protein</fullName>
    </recommendedName>
</protein>
<dbReference type="SUPFAM" id="SSF46785">
    <property type="entry name" value="Winged helix' DNA-binding domain"/>
    <property type="match status" value="1"/>
</dbReference>
<dbReference type="Gene3D" id="1.10.10.10">
    <property type="entry name" value="Winged helix-like DNA-binding domain superfamily/Winged helix DNA-binding domain"/>
    <property type="match status" value="1"/>
</dbReference>
<gene>
    <name evidence="2" type="ORF">S06H3_59256</name>
</gene>
<reference evidence="2" key="1">
    <citation type="journal article" date="2014" name="Front. Microbiol.">
        <title>High frequency of phylogenetically diverse reductive dehalogenase-homologous genes in deep subseafloor sedimentary metagenomes.</title>
        <authorList>
            <person name="Kawai M."/>
            <person name="Futagami T."/>
            <person name="Toyoda A."/>
            <person name="Takaki Y."/>
            <person name="Nishi S."/>
            <person name="Hori S."/>
            <person name="Arai W."/>
            <person name="Tsubouchi T."/>
            <person name="Morono Y."/>
            <person name="Uchiyama I."/>
            <person name="Ito T."/>
            <person name="Fujiyama A."/>
            <person name="Inagaki F."/>
            <person name="Takami H."/>
        </authorList>
    </citation>
    <scope>NUCLEOTIDE SEQUENCE</scope>
    <source>
        <strain evidence="2">Expedition CK06-06</strain>
    </source>
</reference>